<dbReference type="InterPro" id="IPR036641">
    <property type="entry name" value="HPT_dom_sf"/>
</dbReference>
<comment type="catalytic activity">
    <reaction evidence="1">
        <text>ATP + protein L-histidine = ADP + protein N-phospho-L-histidine.</text>
        <dbReference type="EC" id="2.7.13.3"/>
    </reaction>
</comment>
<evidence type="ECO:0000256" key="3">
    <source>
        <dbReference type="ARBA" id="ARBA00021495"/>
    </source>
</evidence>
<dbReference type="SUPFAM" id="SSF50341">
    <property type="entry name" value="CheW-like"/>
    <property type="match status" value="1"/>
</dbReference>
<gene>
    <name evidence="17" type="ORF">DFR40_2020</name>
</gene>
<dbReference type="InterPro" id="IPR051315">
    <property type="entry name" value="Bact_Chemotaxis_CheA"/>
</dbReference>
<dbReference type="SUPFAM" id="SSF47226">
    <property type="entry name" value="Histidine-containing phosphotransfer domain, HPT domain"/>
    <property type="match status" value="1"/>
</dbReference>
<evidence type="ECO:0000256" key="13">
    <source>
        <dbReference type="SAM" id="MobiDB-lite"/>
    </source>
</evidence>
<feature type="modified residue" description="Phosphohistidine" evidence="12">
    <location>
        <position position="46"/>
    </location>
</feature>
<sequence>MNLDDALKTFVIESRELLESMEEALLRVEQSPGDRDLIAAIFRAAHTIKGSAGLFGLDHVVSFTHNAENVLDMVRSGELGITGELVALFLQVCDHMGLLVDHIEAGTEPTVETHARSAELVGSLKTLAGRPAAEENTPPVRHETPLERDNTNYGEGVESDNWHLSLRFGADVLKHGMDPVAFIRYLTTFGRIVTIVTLTESIPGGPEMDPECCYLGFEINFRSDADKQTIESAFEFVRDDARIRILPPHSKIDEYLELINGLPEEEMRLGEILVRCGTLTQAEIDAALATQAAARDSGEREPAIGEVLLAQQVVQPAVVDAALQKQRQVKESKQGDAALIRVNAEKLDEHINQIGELIIASAGINLAALKTGIPELLEAASVMNRLVENIRDSALQLRMIQIGATFNKFQRVVRDVSKEIGKDIRLEISGAETELDKTVIEKIGDPLTHLVRNSMDHGIEAAELRLARGKPAHGTLRLNAYHDSGSIAIEVSDDGGGLPRERILAKAIERGLVKPDQVLSDNEIHNLIFEPGFSTAEQVNNLSGRGVGMDVVRRNITALRGSIEIESVEGRGTTMRIRLPLTLAIIDGFLVGVGNSSFVVPLEMVVECVELTDDEIAAAQGRDQLNLRGEVLPFIRLRDLFGIPEAPPPERSEAEKLLLASVDEELAFLLQPIKRENVVVVNYAGMRAGLVVDMLQGEYQTVIRPLGAVFNGLQGVSGFTILGSGQVALILDIPGLIRRVADSESRRNRQLTKHRITE</sequence>
<dbReference type="SMART" id="SM00073">
    <property type="entry name" value="HPT"/>
    <property type="match status" value="1"/>
</dbReference>
<dbReference type="FunFam" id="3.30.565.10:FF:000016">
    <property type="entry name" value="Chemotaxis protein CheA, putative"/>
    <property type="match status" value="1"/>
</dbReference>
<keyword evidence="9" id="KW-0067">ATP-binding</keyword>
<dbReference type="InterPro" id="IPR005467">
    <property type="entry name" value="His_kinase_dom"/>
</dbReference>
<keyword evidence="7" id="KW-0547">Nucleotide-binding</keyword>
<dbReference type="SMART" id="SM00387">
    <property type="entry name" value="HATPase_c"/>
    <property type="match status" value="1"/>
</dbReference>
<keyword evidence="6" id="KW-0808">Transferase</keyword>
<evidence type="ECO:0000259" key="15">
    <source>
        <dbReference type="PROSITE" id="PS50851"/>
    </source>
</evidence>
<dbReference type="SUPFAM" id="SSF55874">
    <property type="entry name" value="ATPase domain of HSP90 chaperone/DNA topoisomerase II/histidine kinase"/>
    <property type="match status" value="1"/>
</dbReference>
<dbReference type="GO" id="GO:0006935">
    <property type="term" value="P:chemotaxis"/>
    <property type="evidence" value="ECO:0007669"/>
    <property type="project" value="UniProtKB-KW"/>
</dbReference>
<dbReference type="Gene3D" id="3.30.565.10">
    <property type="entry name" value="Histidine kinase-like ATPase, C-terminal domain"/>
    <property type="match status" value="1"/>
</dbReference>
<evidence type="ECO:0000256" key="2">
    <source>
        <dbReference type="ARBA" id="ARBA00012438"/>
    </source>
</evidence>
<evidence type="ECO:0000256" key="5">
    <source>
        <dbReference type="ARBA" id="ARBA00022553"/>
    </source>
</evidence>
<dbReference type="SMART" id="SM00260">
    <property type="entry name" value="CheW"/>
    <property type="match status" value="1"/>
</dbReference>
<dbReference type="InterPro" id="IPR036061">
    <property type="entry name" value="CheW-like_dom_sf"/>
</dbReference>
<dbReference type="InterPro" id="IPR008207">
    <property type="entry name" value="Sig_transdc_His_kin_Hpt_dom"/>
</dbReference>
<dbReference type="SUPFAM" id="SSF47384">
    <property type="entry name" value="Homodimeric domain of signal transducing histidine kinase"/>
    <property type="match status" value="1"/>
</dbReference>
<dbReference type="Pfam" id="PF01584">
    <property type="entry name" value="CheW"/>
    <property type="match status" value="1"/>
</dbReference>
<dbReference type="CDD" id="cd00088">
    <property type="entry name" value="HPT"/>
    <property type="match status" value="1"/>
</dbReference>
<evidence type="ECO:0000256" key="1">
    <source>
        <dbReference type="ARBA" id="ARBA00000085"/>
    </source>
</evidence>
<evidence type="ECO:0000256" key="7">
    <source>
        <dbReference type="ARBA" id="ARBA00022741"/>
    </source>
</evidence>
<feature type="domain" description="HPt" evidence="16">
    <location>
        <begin position="1"/>
        <end position="103"/>
    </location>
</feature>
<dbReference type="PROSITE" id="PS50851">
    <property type="entry name" value="CHEW"/>
    <property type="match status" value="1"/>
</dbReference>
<feature type="domain" description="CheW-like" evidence="15">
    <location>
        <begin position="585"/>
        <end position="742"/>
    </location>
</feature>
<dbReference type="Pfam" id="PF02895">
    <property type="entry name" value="H-kinase_dim"/>
    <property type="match status" value="1"/>
</dbReference>
<dbReference type="Gene3D" id="2.30.30.40">
    <property type="entry name" value="SH3 Domains"/>
    <property type="match status" value="1"/>
</dbReference>
<evidence type="ECO:0000259" key="14">
    <source>
        <dbReference type="PROSITE" id="PS50109"/>
    </source>
</evidence>
<keyword evidence="18" id="KW-1185">Reference proteome</keyword>
<keyword evidence="10" id="KW-0902">Two-component regulatory system</keyword>
<protein>
    <recommendedName>
        <fullName evidence="3">Chemotaxis protein CheA</fullName>
        <ecNumber evidence="2">2.7.13.3</ecNumber>
    </recommendedName>
</protein>
<evidence type="ECO:0000259" key="16">
    <source>
        <dbReference type="PROSITE" id="PS50894"/>
    </source>
</evidence>
<evidence type="ECO:0000256" key="12">
    <source>
        <dbReference type="PROSITE-ProRule" id="PRU00110"/>
    </source>
</evidence>
<dbReference type="InterPro" id="IPR037006">
    <property type="entry name" value="CheA-like_homodim_sf"/>
</dbReference>
<evidence type="ECO:0000313" key="17">
    <source>
        <dbReference type="EMBL" id="RKT58078.1"/>
    </source>
</evidence>
<dbReference type="SMART" id="SM01231">
    <property type="entry name" value="H-kinase_dim"/>
    <property type="match status" value="1"/>
</dbReference>
<dbReference type="InterPro" id="IPR003594">
    <property type="entry name" value="HATPase_dom"/>
</dbReference>
<comment type="function">
    <text evidence="11">Involved in the transmission of sensory signals from the chemoreceptors to the flagellar motors. CheA is autophosphorylated; it can transfer its phosphate group to either CheB or CheY.</text>
</comment>
<dbReference type="RefSeq" id="WP_121458349.1">
    <property type="nucleotide sequence ID" value="NZ_RBXP01000015.1"/>
</dbReference>
<dbReference type="InterPro" id="IPR036097">
    <property type="entry name" value="HisK_dim/P_sf"/>
</dbReference>
<keyword evidence="8 17" id="KW-0418">Kinase</keyword>
<evidence type="ECO:0000256" key="6">
    <source>
        <dbReference type="ARBA" id="ARBA00022679"/>
    </source>
</evidence>
<dbReference type="Proteomes" id="UP000270626">
    <property type="component" value="Unassembled WGS sequence"/>
</dbReference>
<dbReference type="PROSITE" id="PS50894">
    <property type="entry name" value="HPT"/>
    <property type="match status" value="1"/>
</dbReference>
<keyword evidence="5 12" id="KW-0597">Phosphoprotein</keyword>
<dbReference type="Pfam" id="PF01627">
    <property type="entry name" value="Hpt"/>
    <property type="match status" value="1"/>
</dbReference>
<dbReference type="InterPro" id="IPR002545">
    <property type="entry name" value="CheW-lke_dom"/>
</dbReference>
<keyword evidence="4" id="KW-0145">Chemotaxis</keyword>
<dbReference type="PANTHER" id="PTHR43395">
    <property type="entry name" value="SENSOR HISTIDINE KINASE CHEA"/>
    <property type="match status" value="1"/>
</dbReference>
<dbReference type="GO" id="GO:0005737">
    <property type="term" value="C:cytoplasm"/>
    <property type="evidence" value="ECO:0007669"/>
    <property type="project" value="InterPro"/>
</dbReference>
<dbReference type="EC" id="2.7.13.3" evidence="2"/>
<dbReference type="OrthoDB" id="9146932at2"/>
<dbReference type="PANTHER" id="PTHR43395:SF10">
    <property type="entry name" value="CHEMOTAXIS PROTEIN CHEA"/>
    <property type="match status" value="1"/>
</dbReference>
<dbReference type="PROSITE" id="PS50109">
    <property type="entry name" value="HIS_KIN"/>
    <property type="match status" value="1"/>
</dbReference>
<feature type="region of interest" description="Disordered" evidence="13">
    <location>
        <begin position="130"/>
        <end position="154"/>
    </location>
</feature>
<dbReference type="AlphaFoldDB" id="A0A495WE60"/>
<evidence type="ECO:0000256" key="11">
    <source>
        <dbReference type="ARBA" id="ARBA00035100"/>
    </source>
</evidence>
<feature type="compositionally biased region" description="Basic and acidic residues" evidence="13">
    <location>
        <begin position="140"/>
        <end position="150"/>
    </location>
</feature>
<evidence type="ECO:0000313" key="18">
    <source>
        <dbReference type="Proteomes" id="UP000270626"/>
    </source>
</evidence>
<dbReference type="InterPro" id="IPR004105">
    <property type="entry name" value="CheA-like_dim"/>
</dbReference>
<organism evidence="17 18">
    <name type="scientific">Azonexus fungiphilus</name>
    <dbReference type="NCBI Taxonomy" id="146940"/>
    <lineage>
        <taxon>Bacteria</taxon>
        <taxon>Pseudomonadati</taxon>
        <taxon>Pseudomonadota</taxon>
        <taxon>Betaproteobacteria</taxon>
        <taxon>Rhodocyclales</taxon>
        <taxon>Azonexaceae</taxon>
        <taxon>Azonexus</taxon>
    </lineage>
</organism>
<dbReference type="EMBL" id="RBXP01000015">
    <property type="protein sequence ID" value="RKT58078.1"/>
    <property type="molecule type" value="Genomic_DNA"/>
</dbReference>
<comment type="caution">
    <text evidence="17">The sequence shown here is derived from an EMBL/GenBank/DDBJ whole genome shotgun (WGS) entry which is preliminary data.</text>
</comment>
<dbReference type="Gene3D" id="1.10.287.560">
    <property type="entry name" value="Histidine kinase CheA-like, homodimeric domain"/>
    <property type="match status" value="1"/>
</dbReference>
<dbReference type="InterPro" id="IPR036890">
    <property type="entry name" value="HATPase_C_sf"/>
</dbReference>
<evidence type="ECO:0000256" key="9">
    <source>
        <dbReference type="ARBA" id="ARBA00022840"/>
    </source>
</evidence>
<name>A0A495WE60_9RHOO</name>
<dbReference type="CDD" id="cd16916">
    <property type="entry name" value="HATPase_CheA-like"/>
    <property type="match status" value="1"/>
</dbReference>
<reference evidence="17 18" key="1">
    <citation type="submission" date="2018-10" db="EMBL/GenBank/DDBJ databases">
        <title>Genomic Encyclopedia of Type Strains, Phase IV (KMG-IV): sequencing the most valuable type-strain genomes for metagenomic binning, comparative biology and taxonomic classification.</title>
        <authorList>
            <person name="Goeker M."/>
        </authorList>
    </citation>
    <scope>NUCLEOTIDE SEQUENCE [LARGE SCALE GENOMIC DNA]</scope>
    <source>
        <strain evidence="17 18">DSM 23841</strain>
    </source>
</reference>
<dbReference type="Pfam" id="PF02518">
    <property type="entry name" value="HATPase_c"/>
    <property type="match status" value="1"/>
</dbReference>
<evidence type="ECO:0000256" key="8">
    <source>
        <dbReference type="ARBA" id="ARBA00022777"/>
    </source>
</evidence>
<dbReference type="GO" id="GO:0000155">
    <property type="term" value="F:phosphorelay sensor kinase activity"/>
    <property type="evidence" value="ECO:0007669"/>
    <property type="project" value="InterPro"/>
</dbReference>
<evidence type="ECO:0000256" key="4">
    <source>
        <dbReference type="ARBA" id="ARBA00022500"/>
    </source>
</evidence>
<feature type="domain" description="Histidine kinase" evidence="14">
    <location>
        <begin position="383"/>
        <end position="583"/>
    </location>
</feature>
<proteinExistence type="predicted"/>
<dbReference type="InterPro" id="IPR004358">
    <property type="entry name" value="Sig_transdc_His_kin-like_C"/>
</dbReference>
<dbReference type="PRINTS" id="PR00344">
    <property type="entry name" value="BCTRLSENSOR"/>
</dbReference>
<evidence type="ECO:0000256" key="10">
    <source>
        <dbReference type="ARBA" id="ARBA00023012"/>
    </source>
</evidence>
<dbReference type="Gene3D" id="1.20.120.160">
    <property type="entry name" value="HPT domain"/>
    <property type="match status" value="1"/>
</dbReference>
<dbReference type="GO" id="GO:0005524">
    <property type="term" value="F:ATP binding"/>
    <property type="evidence" value="ECO:0007669"/>
    <property type="project" value="UniProtKB-KW"/>
</dbReference>
<accession>A0A495WE60</accession>